<dbReference type="InterPro" id="IPR007460">
    <property type="entry name" value="BrnT_toxin"/>
</dbReference>
<reference evidence="2 3" key="1">
    <citation type="submission" date="2017-10" db="EMBL/GenBank/DDBJ databases">
        <title>Massilia psychrophilum sp. nov., a novel purple-pigmented bacterium isolated from Tianshan glacier, Xinjiang Municipality, China.</title>
        <authorList>
            <person name="Wang H."/>
        </authorList>
    </citation>
    <scope>NUCLEOTIDE SEQUENCE [LARGE SCALE GENOMIC DNA]</scope>
    <source>
        <strain evidence="2 3">JCM 30074</strain>
    </source>
</reference>
<dbReference type="InterPro" id="IPR038573">
    <property type="entry name" value="BrnT_sf"/>
</dbReference>
<keyword evidence="3" id="KW-1185">Reference proteome</keyword>
<evidence type="ECO:0000313" key="3">
    <source>
        <dbReference type="Proteomes" id="UP000230390"/>
    </source>
</evidence>
<accession>A0A2G8TEI4</accession>
<evidence type="ECO:0008006" key="4">
    <source>
        <dbReference type="Google" id="ProtNLM"/>
    </source>
</evidence>
<comment type="caution">
    <text evidence="2">The sequence shown here is derived from an EMBL/GenBank/DDBJ whole genome shotgun (WGS) entry which is preliminary data.</text>
</comment>
<name>A0A2G8TEI4_9BURK</name>
<evidence type="ECO:0000256" key="1">
    <source>
        <dbReference type="SAM" id="MobiDB-lite"/>
    </source>
</evidence>
<gene>
    <name evidence="2" type="ORF">CR105_15130</name>
</gene>
<organism evidence="2 3">
    <name type="scientific">Massilia eurypsychrophila</name>
    <dbReference type="NCBI Taxonomy" id="1485217"/>
    <lineage>
        <taxon>Bacteria</taxon>
        <taxon>Pseudomonadati</taxon>
        <taxon>Pseudomonadota</taxon>
        <taxon>Betaproteobacteria</taxon>
        <taxon>Burkholderiales</taxon>
        <taxon>Oxalobacteraceae</taxon>
        <taxon>Telluria group</taxon>
        <taxon>Massilia</taxon>
    </lineage>
</organism>
<dbReference type="EMBL" id="PDOC01000009">
    <property type="protein sequence ID" value="PIL44038.1"/>
    <property type="molecule type" value="Genomic_DNA"/>
</dbReference>
<dbReference type="RefSeq" id="WP_099789528.1">
    <property type="nucleotide sequence ID" value="NZ_JBHLYV010000017.1"/>
</dbReference>
<feature type="region of interest" description="Disordered" evidence="1">
    <location>
        <begin position="29"/>
        <end position="48"/>
    </location>
</feature>
<dbReference type="Proteomes" id="UP000230390">
    <property type="component" value="Unassembled WGS sequence"/>
</dbReference>
<dbReference type="Gene3D" id="3.10.450.530">
    <property type="entry name" value="Ribonuclease toxin, BrnT, of type II toxin-antitoxin system"/>
    <property type="match status" value="1"/>
</dbReference>
<evidence type="ECO:0000313" key="2">
    <source>
        <dbReference type="EMBL" id="PIL44038.1"/>
    </source>
</evidence>
<dbReference type="Pfam" id="PF04365">
    <property type="entry name" value="BrnT_toxin"/>
    <property type="match status" value="1"/>
</dbReference>
<dbReference type="OrthoDB" id="9798158at2"/>
<sequence length="90" mass="9829">MRFKWDPSKAAANVFKHLVSFDEAATALSDSPAQTGHGPDHSLSEPRNLTFGVSSSGRLRVVAHTEHGDTVRIIRARLATGAERRVYEEG</sequence>
<dbReference type="AlphaFoldDB" id="A0A2G8TEI4"/>
<proteinExistence type="predicted"/>
<protein>
    <recommendedName>
        <fullName evidence="4">BrnT family toxin</fullName>
    </recommendedName>
</protein>